<organism evidence="3 4">
    <name type="scientific">Mycobacterium senriense</name>
    <dbReference type="NCBI Taxonomy" id="2775496"/>
    <lineage>
        <taxon>Bacteria</taxon>
        <taxon>Bacillati</taxon>
        <taxon>Actinomycetota</taxon>
        <taxon>Actinomycetes</taxon>
        <taxon>Mycobacteriales</taxon>
        <taxon>Mycobacteriaceae</taxon>
        <taxon>Mycobacterium</taxon>
        <taxon>Mycobacterium avium complex (MAC)</taxon>
    </lineage>
</organism>
<evidence type="ECO:0000259" key="2">
    <source>
        <dbReference type="Pfam" id="PF18914"/>
    </source>
</evidence>
<feature type="region of interest" description="Disordered" evidence="1">
    <location>
        <begin position="36"/>
        <end position="78"/>
    </location>
</feature>
<dbReference type="InterPro" id="IPR043724">
    <property type="entry name" value="DUF5666"/>
</dbReference>
<evidence type="ECO:0000313" key="3">
    <source>
        <dbReference type="EMBL" id="BCZ25021.1"/>
    </source>
</evidence>
<feature type="compositionally biased region" description="Pro residues" evidence="1">
    <location>
        <begin position="44"/>
        <end position="71"/>
    </location>
</feature>
<dbReference type="Pfam" id="PF18914">
    <property type="entry name" value="DUF5666"/>
    <property type="match status" value="2"/>
</dbReference>
<feature type="domain" description="DUF5666" evidence="2">
    <location>
        <begin position="77"/>
        <end position="132"/>
    </location>
</feature>
<dbReference type="Proteomes" id="UP000826012">
    <property type="component" value="Chromosome"/>
</dbReference>
<sequence length="264" mass="26251">MGSVAAISLKNRRTQVALSVIVAFVAVCVAMCGSSHETSTSSAPPVPPSAAPNAAPPPAPPPPPGPPPPPVGKDYVEGMVQSNSNGTIALRTRSGSATVDYTPQTRVMDVTPAKLTDVTPGSCVNVKATPQSAPPPGAPAPGGPPPGPITAQAVTVTQSADGKCPPPAGFYGTVASVTGNTIAVNGLGPGGPGAATNVTVADSTSYQRQTPSDTQAITNGKCIGAQGTQDGGVLHAAMISVETCPPMGRPHPHLHLPHLPHIHL</sequence>
<evidence type="ECO:0000256" key="1">
    <source>
        <dbReference type="SAM" id="MobiDB-lite"/>
    </source>
</evidence>
<evidence type="ECO:0000313" key="4">
    <source>
        <dbReference type="Proteomes" id="UP000826012"/>
    </source>
</evidence>
<keyword evidence="4" id="KW-1185">Reference proteome</keyword>
<name>A0ABN6IMD1_9MYCO</name>
<accession>A0ABN6IMD1</accession>
<reference evidence="3 4" key="1">
    <citation type="submission" date="2021-07" db="EMBL/GenBank/DDBJ databases">
        <title>Complete genome sequence of nontuberculous Mycobacterium sp. TY59.</title>
        <authorList>
            <person name="Fukushima K."/>
        </authorList>
    </citation>
    <scope>NUCLEOTIDE SEQUENCE [LARGE SCALE GENOMIC DNA]</scope>
    <source>
        <strain evidence="3 4">TY59</strain>
    </source>
</reference>
<feature type="domain" description="DUF5666" evidence="2">
    <location>
        <begin position="171"/>
        <end position="239"/>
    </location>
</feature>
<dbReference type="EMBL" id="AP024828">
    <property type="protein sequence ID" value="BCZ25021.1"/>
    <property type="molecule type" value="Genomic_DNA"/>
</dbReference>
<gene>
    <name evidence="3" type="ORF">MTY59_48760</name>
</gene>
<proteinExistence type="predicted"/>
<protein>
    <recommendedName>
        <fullName evidence="2">DUF5666 domain-containing protein</fullName>
    </recommendedName>
</protein>